<reference evidence="5 6" key="1">
    <citation type="submission" date="2022-01" db="EMBL/GenBank/DDBJ databases">
        <title>Mariniradius saccharolyticus sp. nov., isolated from sediment of a river.</title>
        <authorList>
            <person name="Liu H."/>
        </authorList>
    </citation>
    <scope>NUCLEOTIDE SEQUENCE [LARGE SCALE GENOMIC DNA]</scope>
    <source>
        <strain evidence="5 6">RY-2</strain>
    </source>
</reference>
<feature type="domain" description="Sortilin N-terminal" evidence="4">
    <location>
        <begin position="131"/>
        <end position="256"/>
    </location>
</feature>
<gene>
    <name evidence="5" type="ORF">L0U89_08715</name>
</gene>
<feature type="chain" id="PRO_5046230539" evidence="3">
    <location>
        <begin position="20"/>
        <end position="1048"/>
    </location>
</feature>
<evidence type="ECO:0000313" key="6">
    <source>
        <dbReference type="Proteomes" id="UP001201449"/>
    </source>
</evidence>
<dbReference type="EMBL" id="JAKEVZ010000005">
    <property type="protein sequence ID" value="MCF1751151.1"/>
    <property type="molecule type" value="Genomic_DNA"/>
</dbReference>
<protein>
    <submittedName>
        <fullName evidence="5">Glycosyl hydrolase</fullName>
    </submittedName>
</protein>
<feature type="signal peptide" evidence="3">
    <location>
        <begin position="1"/>
        <end position="19"/>
    </location>
</feature>
<dbReference type="SUPFAM" id="SSF110296">
    <property type="entry name" value="Oligoxyloglucan reducing end-specific cellobiohydrolase"/>
    <property type="match status" value="2"/>
</dbReference>
<accession>A0ABS9BST7</accession>
<dbReference type="Pfam" id="PF15902">
    <property type="entry name" value="Sortilin-Vps10"/>
    <property type="match status" value="2"/>
</dbReference>
<organism evidence="5 6">
    <name type="scientific">Mariniradius sediminis</name>
    <dbReference type="NCBI Taxonomy" id="2909237"/>
    <lineage>
        <taxon>Bacteria</taxon>
        <taxon>Pseudomonadati</taxon>
        <taxon>Bacteroidota</taxon>
        <taxon>Cytophagia</taxon>
        <taxon>Cytophagales</taxon>
        <taxon>Cyclobacteriaceae</taxon>
        <taxon>Mariniradius</taxon>
    </lineage>
</organism>
<evidence type="ECO:0000259" key="4">
    <source>
        <dbReference type="Pfam" id="PF15902"/>
    </source>
</evidence>
<dbReference type="RefSeq" id="WP_234861183.1">
    <property type="nucleotide sequence ID" value="NZ_JAKEVZ010000005.1"/>
</dbReference>
<dbReference type="CDD" id="cd15482">
    <property type="entry name" value="Sialidase_non-viral"/>
    <property type="match status" value="2"/>
</dbReference>
<keyword evidence="1" id="KW-0677">Repeat</keyword>
<keyword evidence="3" id="KW-0732">Signal</keyword>
<proteinExistence type="predicted"/>
<dbReference type="Proteomes" id="UP001201449">
    <property type="component" value="Unassembled WGS sequence"/>
</dbReference>
<evidence type="ECO:0000256" key="2">
    <source>
        <dbReference type="SAM" id="MobiDB-lite"/>
    </source>
</evidence>
<sequence length="1048" mass="115559">MKKCFFLGMMLFMSLYVFAQRGKTAAPPPPTFDATIFEGLKWRNIGPFRGGRANAVSGLPGNDQVFFAGYTGGGLWKTIDAGISWHNISDGFFKTGSVGAIAVSEADPNVIYVGMGEHAIRGVMTSYGDGVYKSTDGGKTWKNVGLEKTRHISDVVVHPSNPEIVFVAAQGTAHGPNEDRGIFKSTDGGNTWQKVLFVDANTGAASLSMDFTNPRILYAATWEHRRLPWQVQSGGPGCSIWKSVDGGDTWSKINTGLPAEMGKIGVSVSRANPQRVYAIIEAEKSVAGLYRSDNGGDTWAHMTNNALLTSRSWYYTEVEADPVNADVVYVLNSPLTKSIDGGKNFSVVPVRHIDTHDLWINPKYPNNMILGDDGGAEITYDGAKSWSTQDNQPTSQFYRVITDAVFPYKVYGGQQDNTSVIIASRNNFIGLTDKDWSIGPGCESAFVAFDPNNPVLLYGGCYQGIIDVLNTADGHVKDIRQYPANILAYDAKDMKYRFNWNAPLIASPHDYSTIYHGGNILFKTTNGGLSWEEISPDLTRNDSSKQGPGGAPITNEGAGGENYNTLSYVIESVHEQGVIYTGSDCGLVHITKDGGKTWQNITPAGLPESLIQSIEVSPHDKGTAFIAATRYKFNDYSNMSFKTTDYGKTWTKIDAGVEKDDFIKVIREDRKVKDLLYAGAERGFYVSFNGGTNWQKLQLNLPIVPVTDITFAENDLVISTAGRAFWILDDISALQQSKGNFAGLQVFTPKPTYKYEGYTPSWMDVPPGIGKNPIPGVILDYYLPEAADSLEVKLEILDASGKVIRTYSSIKDEEFKPFPGGPAPAQVIPTKKGINRFAWDFRGETLLAIPNAFVYGDYSGHRRAPGKYKARLTFKGAVAEAEIDLRQDPNLKNISAQDWAAQQALLENAAKSLTEIHQSVIDMRKVKSQIEHHNALLKDKEEAKALYQAGQDLIQKLVDWEAKLVETRQKSFQDVINFPSQLNAQYFDLRAAVDVHDPRLTAGAKQRLQDLDKEWAGYKTAMNQLIEKDIVEYNQKFKAQNLPAVIMK</sequence>
<dbReference type="InterPro" id="IPR050310">
    <property type="entry name" value="VPS10-sortilin"/>
</dbReference>
<dbReference type="PANTHER" id="PTHR12106:SF27">
    <property type="entry name" value="SORTILIN-RELATED RECEPTOR"/>
    <property type="match status" value="1"/>
</dbReference>
<dbReference type="Gene3D" id="2.130.10.10">
    <property type="entry name" value="YVTN repeat-like/Quinoprotein amine dehydrogenase"/>
    <property type="match status" value="4"/>
</dbReference>
<feature type="domain" description="Sortilin N-terminal" evidence="4">
    <location>
        <begin position="588"/>
        <end position="700"/>
    </location>
</feature>
<name>A0ABS9BST7_9BACT</name>
<comment type="caution">
    <text evidence="5">The sequence shown here is derived from an EMBL/GenBank/DDBJ whole genome shotgun (WGS) entry which is preliminary data.</text>
</comment>
<dbReference type="PANTHER" id="PTHR12106">
    <property type="entry name" value="SORTILIN RELATED"/>
    <property type="match status" value="1"/>
</dbReference>
<dbReference type="InterPro" id="IPR031778">
    <property type="entry name" value="Sortilin_N"/>
</dbReference>
<evidence type="ECO:0000256" key="3">
    <source>
        <dbReference type="SAM" id="SignalP"/>
    </source>
</evidence>
<dbReference type="GO" id="GO:0016787">
    <property type="term" value="F:hydrolase activity"/>
    <property type="evidence" value="ECO:0007669"/>
    <property type="project" value="UniProtKB-KW"/>
</dbReference>
<dbReference type="InterPro" id="IPR015943">
    <property type="entry name" value="WD40/YVTN_repeat-like_dom_sf"/>
</dbReference>
<evidence type="ECO:0000313" key="5">
    <source>
        <dbReference type="EMBL" id="MCF1751151.1"/>
    </source>
</evidence>
<keyword evidence="6" id="KW-1185">Reference proteome</keyword>
<keyword evidence="5" id="KW-0378">Hydrolase</keyword>
<feature type="region of interest" description="Disordered" evidence="2">
    <location>
        <begin position="536"/>
        <end position="558"/>
    </location>
</feature>
<evidence type="ECO:0000256" key="1">
    <source>
        <dbReference type="ARBA" id="ARBA00022737"/>
    </source>
</evidence>